<proteinExistence type="predicted"/>
<sequence length="59" mass="6166">MQKFVNAPLSALPVGLSAKYRVGTSASGGCTCGHNTGIPKDAMTRELDSMTLGTVHKMQ</sequence>
<accession>B2W5X4</accession>
<evidence type="ECO:0000313" key="1">
    <source>
        <dbReference type="EMBL" id="EDU49052.1"/>
    </source>
</evidence>
<dbReference type="Proteomes" id="UP000001471">
    <property type="component" value="Unassembled WGS sequence"/>
</dbReference>
<name>B2W5X4_PYRTR</name>
<dbReference type="AlphaFoldDB" id="B2W5X4"/>
<gene>
    <name evidence="1" type="ORF">PTRG_06132</name>
</gene>
<dbReference type="GeneID" id="6344389"/>
<dbReference type="EMBL" id="DS231619">
    <property type="protein sequence ID" value="EDU49052.1"/>
    <property type="molecule type" value="Genomic_DNA"/>
</dbReference>
<dbReference type="OrthoDB" id="3799587at2759"/>
<dbReference type="HOGENOM" id="CLU_2961924_0_0_1"/>
<evidence type="ECO:0000313" key="2">
    <source>
        <dbReference type="Proteomes" id="UP000001471"/>
    </source>
</evidence>
<organism evidence="1 2">
    <name type="scientific">Pyrenophora tritici-repentis (strain Pt-1C-BFP)</name>
    <name type="common">Wheat tan spot fungus</name>
    <name type="synonym">Drechslera tritici-repentis</name>
    <dbReference type="NCBI Taxonomy" id="426418"/>
    <lineage>
        <taxon>Eukaryota</taxon>
        <taxon>Fungi</taxon>
        <taxon>Dikarya</taxon>
        <taxon>Ascomycota</taxon>
        <taxon>Pezizomycotina</taxon>
        <taxon>Dothideomycetes</taxon>
        <taxon>Pleosporomycetidae</taxon>
        <taxon>Pleosporales</taxon>
        <taxon>Pleosporineae</taxon>
        <taxon>Pleosporaceae</taxon>
        <taxon>Pyrenophora</taxon>
    </lineage>
</organism>
<reference evidence="2" key="1">
    <citation type="journal article" date="2013" name="G3 (Bethesda)">
        <title>Comparative genomics of a plant-pathogenic fungus, Pyrenophora tritici-repentis, reveals transduplication and the impact of repeat elements on pathogenicity and population divergence.</title>
        <authorList>
            <person name="Manning V.A."/>
            <person name="Pandelova I."/>
            <person name="Dhillon B."/>
            <person name="Wilhelm L.J."/>
            <person name="Goodwin S.B."/>
            <person name="Berlin A.M."/>
            <person name="Figueroa M."/>
            <person name="Freitag M."/>
            <person name="Hane J.K."/>
            <person name="Henrissat B."/>
            <person name="Holman W.H."/>
            <person name="Kodira C.D."/>
            <person name="Martin J."/>
            <person name="Oliver R.P."/>
            <person name="Robbertse B."/>
            <person name="Schackwitz W."/>
            <person name="Schwartz D.C."/>
            <person name="Spatafora J.W."/>
            <person name="Turgeon B.G."/>
            <person name="Yandava C."/>
            <person name="Young S."/>
            <person name="Zhou S."/>
            <person name="Zeng Q."/>
            <person name="Grigoriev I.V."/>
            <person name="Ma L.-J."/>
            <person name="Ciuffetti L.M."/>
        </authorList>
    </citation>
    <scope>NUCLEOTIDE SEQUENCE [LARGE SCALE GENOMIC DNA]</scope>
    <source>
        <strain evidence="2">Pt-1C-BFP</strain>
    </source>
</reference>
<dbReference type="InParanoid" id="B2W5X4"/>
<dbReference type="KEGG" id="ptrr:6344389"/>
<protein>
    <submittedName>
        <fullName evidence="1">Uncharacterized protein</fullName>
    </submittedName>
</protein>